<evidence type="ECO:0000313" key="1">
    <source>
        <dbReference type="EMBL" id="KAL2634446.1"/>
    </source>
</evidence>
<dbReference type="AlphaFoldDB" id="A0ABD1YV47"/>
<sequence>MSTYMSLEETTRHETTLLHVLEQQVRIAARPRCPDNEREICRHFRQKARNSYSWNVNHTGSNRRHMKVAELPGPLCLGYTLAQAQQKAVQIKDQDLLPRNLRLNRTGLGSSTEPIRVRVASRLARLASKAVTS</sequence>
<accession>A0ABD1YV47</accession>
<evidence type="ECO:0000313" key="2">
    <source>
        <dbReference type="Proteomes" id="UP001605036"/>
    </source>
</evidence>
<proteinExistence type="predicted"/>
<comment type="caution">
    <text evidence="1">The sequence shown here is derived from an EMBL/GenBank/DDBJ whole genome shotgun (WGS) entry which is preliminary data.</text>
</comment>
<dbReference type="EMBL" id="JBHFFA010000003">
    <property type="protein sequence ID" value="KAL2634446.1"/>
    <property type="molecule type" value="Genomic_DNA"/>
</dbReference>
<evidence type="ECO:0008006" key="3">
    <source>
        <dbReference type="Google" id="ProtNLM"/>
    </source>
</evidence>
<name>A0ABD1YV47_9MARC</name>
<reference evidence="1 2" key="1">
    <citation type="submission" date="2024-09" db="EMBL/GenBank/DDBJ databases">
        <title>Chromosome-scale assembly of Riccia fluitans.</title>
        <authorList>
            <person name="Paukszto L."/>
            <person name="Sawicki J."/>
            <person name="Karawczyk K."/>
            <person name="Piernik-Szablinska J."/>
            <person name="Szczecinska M."/>
            <person name="Mazdziarz M."/>
        </authorList>
    </citation>
    <scope>NUCLEOTIDE SEQUENCE [LARGE SCALE GENOMIC DNA]</scope>
    <source>
        <strain evidence="1">Rf_01</strain>
        <tissue evidence="1">Aerial parts of the thallus</tissue>
    </source>
</reference>
<keyword evidence="2" id="KW-1185">Reference proteome</keyword>
<dbReference type="Proteomes" id="UP001605036">
    <property type="component" value="Unassembled WGS sequence"/>
</dbReference>
<protein>
    <recommendedName>
        <fullName evidence="3">Transposase</fullName>
    </recommendedName>
</protein>
<organism evidence="1 2">
    <name type="scientific">Riccia fluitans</name>
    <dbReference type="NCBI Taxonomy" id="41844"/>
    <lineage>
        <taxon>Eukaryota</taxon>
        <taxon>Viridiplantae</taxon>
        <taxon>Streptophyta</taxon>
        <taxon>Embryophyta</taxon>
        <taxon>Marchantiophyta</taxon>
        <taxon>Marchantiopsida</taxon>
        <taxon>Marchantiidae</taxon>
        <taxon>Marchantiales</taxon>
        <taxon>Ricciaceae</taxon>
        <taxon>Riccia</taxon>
    </lineage>
</organism>
<gene>
    <name evidence="1" type="ORF">R1flu_005925</name>
</gene>